<dbReference type="CDD" id="cd14728">
    <property type="entry name" value="Ere-like"/>
    <property type="match status" value="1"/>
</dbReference>
<gene>
    <name evidence="1" type="ORF">CRD36_03655</name>
</gene>
<dbReference type="RefSeq" id="WP_099471903.1">
    <property type="nucleotide sequence ID" value="NZ_CP041025.1"/>
</dbReference>
<dbReference type="SUPFAM" id="SSF159501">
    <property type="entry name" value="EreA/ChaN-like"/>
    <property type="match status" value="1"/>
</dbReference>
<dbReference type="PIRSF" id="PIRSF036794">
    <property type="entry name" value="UCP_erythr_ester"/>
    <property type="match status" value="1"/>
</dbReference>
<dbReference type="Gene3D" id="3.30.1870.10">
    <property type="entry name" value="EreA-like, domain 2"/>
    <property type="match status" value="1"/>
</dbReference>
<dbReference type="Proteomes" id="UP000229730">
    <property type="component" value="Unassembled WGS sequence"/>
</dbReference>
<sequence>MPKDDKHLIAALEKSACSVGESLREYDDIVDAAADKQVVLLGEATHGTHEFYRARAELSQRLIIEQGYNAIAVEADWPDAYAINRYVSGLYPGTTARAALDHFERFPTWMWANHDVQHFITWLRAYNELYASKARPIGFYGLDLYSMSTSIHAVIAYLEKTDPESAAVARERYSCLDHFMENPQSYGLAMTLGLTDSCENEIIAQLVDIRKKSYQYMVKDGLLAADEYFCAEQNAKVVCNAEKYYRAMFSNKNTSRQNLWNMRDQHMFETYQALAGYLSEKSYKPAKTIIWAHNSHIGNAAATEMSRRGEFNIGQLARETYGDKALLIGFSTAEGSVTAASNWDAPARTKTVRPPIPGSYEDIFHQVNQKNFLINLREDNNVTDLLLSPRLQRAIGVIYRPDTERESHYFEAILPEQFDYLIHFNTTTAVVPLAVTPHWHQGELDETYPSGL</sequence>
<dbReference type="EMBL" id="PDEM01000009">
    <property type="protein sequence ID" value="PHZ86320.1"/>
    <property type="molecule type" value="Genomic_DNA"/>
</dbReference>
<dbReference type="InterPro" id="IPR014622">
    <property type="entry name" value="UCP036794_erythomycin"/>
</dbReference>
<dbReference type="GO" id="GO:0046677">
    <property type="term" value="P:response to antibiotic"/>
    <property type="evidence" value="ECO:0007669"/>
    <property type="project" value="InterPro"/>
</dbReference>
<organism evidence="1 2">
    <name type="scientific">Paremcibacter congregatus</name>
    <dbReference type="NCBI Taxonomy" id="2043170"/>
    <lineage>
        <taxon>Bacteria</taxon>
        <taxon>Pseudomonadati</taxon>
        <taxon>Pseudomonadota</taxon>
        <taxon>Alphaproteobacteria</taxon>
        <taxon>Emcibacterales</taxon>
        <taxon>Emcibacteraceae</taxon>
        <taxon>Paremcibacter</taxon>
    </lineage>
</organism>
<dbReference type="Pfam" id="PF05139">
    <property type="entry name" value="Erythro_esteras"/>
    <property type="match status" value="1"/>
</dbReference>
<proteinExistence type="predicted"/>
<evidence type="ECO:0000313" key="2">
    <source>
        <dbReference type="Proteomes" id="UP000229730"/>
    </source>
</evidence>
<comment type="caution">
    <text evidence="1">The sequence shown here is derived from an EMBL/GenBank/DDBJ whole genome shotgun (WGS) entry which is preliminary data.</text>
</comment>
<dbReference type="InterPro" id="IPR007815">
    <property type="entry name" value="Emycin_Estase"/>
</dbReference>
<dbReference type="InterPro" id="IPR052036">
    <property type="entry name" value="Hydrolase/PRTase-associated"/>
</dbReference>
<dbReference type="AlphaFoldDB" id="A0A2G4YVP8"/>
<dbReference type="PANTHER" id="PTHR31299">
    <property type="entry name" value="ESTERASE, PUTATIVE (AFU_ORTHOLOGUE AFUA_1G05850)-RELATED"/>
    <property type="match status" value="1"/>
</dbReference>
<dbReference type="PANTHER" id="PTHR31299:SF0">
    <property type="entry name" value="ESTERASE, PUTATIVE (AFU_ORTHOLOGUE AFUA_1G05850)-RELATED"/>
    <property type="match status" value="1"/>
</dbReference>
<keyword evidence="2" id="KW-1185">Reference proteome</keyword>
<name>A0A2G4YVP8_9PROT</name>
<accession>A0A2G4YVP8</accession>
<dbReference type="Gene3D" id="3.40.1660.10">
    <property type="entry name" value="EreA-like (biosynthetic domain)"/>
    <property type="match status" value="1"/>
</dbReference>
<dbReference type="InParanoid" id="A0A2G4YVP8"/>
<reference evidence="1 2" key="1">
    <citation type="submission" date="2017-10" db="EMBL/GenBank/DDBJ databases">
        <title>Frigbacter circumglobatus gen. nov. sp. nov., isolated from sediment cultured in situ.</title>
        <authorList>
            <person name="Zhao Z."/>
        </authorList>
    </citation>
    <scope>NUCLEOTIDE SEQUENCE [LARGE SCALE GENOMIC DNA]</scope>
    <source>
        <strain evidence="1 2">ZYL</strain>
    </source>
</reference>
<dbReference type="OrthoDB" id="9810066at2"/>
<dbReference type="Gene3D" id="1.20.1440.30">
    <property type="entry name" value="Biosynthetic Protein domain"/>
    <property type="match status" value="1"/>
</dbReference>
<evidence type="ECO:0000313" key="1">
    <source>
        <dbReference type="EMBL" id="PHZ86320.1"/>
    </source>
</evidence>
<protein>
    <submittedName>
        <fullName evidence="1">Erythromycin esterase</fullName>
    </submittedName>
</protein>